<sequence length="83" mass="8795">MGPCAKTMILLLVLAGLDPFIGRVKGLDHGANPATNEGIQVQTRKLRLDVDVQRDYNPVTPNPKHEPGPPRGKPGTTSTGGGR</sequence>
<feature type="region of interest" description="Disordered" evidence="1">
    <location>
        <begin position="27"/>
        <end position="83"/>
    </location>
</feature>
<dbReference type="Proteomes" id="UP001165190">
    <property type="component" value="Unassembled WGS sequence"/>
</dbReference>
<keyword evidence="4" id="KW-1185">Reference proteome</keyword>
<feature type="chain" id="PRO_5040885216" evidence="2">
    <location>
        <begin position="27"/>
        <end position="83"/>
    </location>
</feature>
<dbReference type="OrthoDB" id="989690at2759"/>
<dbReference type="AlphaFoldDB" id="A0A9W7LPV2"/>
<evidence type="ECO:0000313" key="4">
    <source>
        <dbReference type="Proteomes" id="UP001165190"/>
    </source>
</evidence>
<evidence type="ECO:0000256" key="2">
    <source>
        <dbReference type="SAM" id="SignalP"/>
    </source>
</evidence>
<feature type="signal peptide" evidence="2">
    <location>
        <begin position="1"/>
        <end position="26"/>
    </location>
</feature>
<gene>
    <name evidence="3" type="ORF">HRI_000835400</name>
</gene>
<dbReference type="EMBL" id="BSYR01000010">
    <property type="protein sequence ID" value="GMI71661.1"/>
    <property type="molecule type" value="Genomic_DNA"/>
</dbReference>
<comment type="caution">
    <text evidence="3">The sequence shown here is derived from an EMBL/GenBank/DDBJ whole genome shotgun (WGS) entry which is preliminary data.</text>
</comment>
<keyword evidence="2" id="KW-0732">Signal</keyword>
<name>A0A9W7LPV2_HIBTR</name>
<feature type="compositionally biased region" description="Polar residues" evidence="1">
    <location>
        <begin position="33"/>
        <end position="43"/>
    </location>
</feature>
<proteinExistence type="predicted"/>
<organism evidence="3 4">
    <name type="scientific">Hibiscus trionum</name>
    <name type="common">Flower of an hour</name>
    <dbReference type="NCBI Taxonomy" id="183268"/>
    <lineage>
        <taxon>Eukaryota</taxon>
        <taxon>Viridiplantae</taxon>
        <taxon>Streptophyta</taxon>
        <taxon>Embryophyta</taxon>
        <taxon>Tracheophyta</taxon>
        <taxon>Spermatophyta</taxon>
        <taxon>Magnoliopsida</taxon>
        <taxon>eudicotyledons</taxon>
        <taxon>Gunneridae</taxon>
        <taxon>Pentapetalae</taxon>
        <taxon>rosids</taxon>
        <taxon>malvids</taxon>
        <taxon>Malvales</taxon>
        <taxon>Malvaceae</taxon>
        <taxon>Malvoideae</taxon>
        <taxon>Hibiscus</taxon>
    </lineage>
</organism>
<protein>
    <submittedName>
        <fullName evidence="3">Uncharacterized protein</fullName>
    </submittedName>
</protein>
<accession>A0A9W7LPV2</accession>
<evidence type="ECO:0000256" key="1">
    <source>
        <dbReference type="SAM" id="MobiDB-lite"/>
    </source>
</evidence>
<reference evidence="3" key="1">
    <citation type="submission" date="2023-05" db="EMBL/GenBank/DDBJ databases">
        <title>Genome and transcriptome analyses reveal genes involved in the formation of fine ridges on petal epidermal cells in Hibiscus trionum.</title>
        <authorList>
            <person name="Koshimizu S."/>
            <person name="Masuda S."/>
            <person name="Ishii T."/>
            <person name="Shirasu K."/>
            <person name="Hoshino A."/>
            <person name="Arita M."/>
        </authorList>
    </citation>
    <scope>NUCLEOTIDE SEQUENCE</scope>
    <source>
        <strain evidence="3">Hamamatsu line</strain>
    </source>
</reference>
<evidence type="ECO:0000313" key="3">
    <source>
        <dbReference type="EMBL" id="GMI71661.1"/>
    </source>
</evidence>